<comment type="similarity">
    <text evidence="2">Belongs to the plant LTP family.</text>
</comment>
<reference evidence="13" key="1">
    <citation type="journal article" date="2023" name="Science">
        <title>Elucidation of the pathway for biosynthesis of saponin adjuvants from the soapbark tree.</title>
        <authorList>
            <person name="Reed J."/>
            <person name="Orme A."/>
            <person name="El-Demerdash A."/>
            <person name="Owen C."/>
            <person name="Martin L.B.B."/>
            <person name="Misra R.C."/>
            <person name="Kikuchi S."/>
            <person name="Rejzek M."/>
            <person name="Martin A.C."/>
            <person name="Harkess A."/>
            <person name="Leebens-Mack J."/>
            <person name="Louveau T."/>
            <person name="Stephenson M.J."/>
            <person name="Osbourn A."/>
        </authorList>
    </citation>
    <scope>NUCLEOTIDE SEQUENCE</scope>
    <source>
        <strain evidence="13">S10</strain>
    </source>
</reference>
<keyword evidence="8" id="KW-0449">Lipoprotein</keyword>
<name>A0AAD7Q0U0_QUISA</name>
<keyword evidence="14" id="KW-1185">Reference proteome</keyword>
<protein>
    <submittedName>
        <fullName evidence="13">Non-specific lipid-transfer protein-like protein</fullName>
    </submittedName>
</protein>
<dbReference type="InterPro" id="IPR016140">
    <property type="entry name" value="Bifunc_inhib/LTP/seed_store"/>
</dbReference>
<feature type="region of interest" description="Disordered" evidence="9">
    <location>
        <begin position="165"/>
        <end position="188"/>
    </location>
</feature>
<keyword evidence="5 11" id="KW-0732">Signal</keyword>
<dbReference type="SUPFAM" id="SSF47699">
    <property type="entry name" value="Bifunctional inhibitor/lipid-transfer protein/seed storage 2S albumin"/>
    <property type="match status" value="1"/>
</dbReference>
<dbReference type="SMART" id="SM00499">
    <property type="entry name" value="AAI"/>
    <property type="match status" value="1"/>
</dbReference>
<keyword evidence="7" id="KW-0325">Glycoprotein</keyword>
<dbReference type="GO" id="GO:0098552">
    <property type="term" value="C:side of membrane"/>
    <property type="evidence" value="ECO:0007669"/>
    <property type="project" value="UniProtKB-KW"/>
</dbReference>
<keyword evidence="10" id="KW-0472">Membrane</keyword>
<dbReference type="InterPro" id="IPR036312">
    <property type="entry name" value="Bifun_inhib/LTP/seed_sf"/>
</dbReference>
<dbReference type="InterPro" id="IPR043325">
    <property type="entry name" value="LTSS"/>
</dbReference>
<feature type="transmembrane region" description="Helical" evidence="10">
    <location>
        <begin position="198"/>
        <end position="218"/>
    </location>
</feature>
<evidence type="ECO:0000256" key="8">
    <source>
        <dbReference type="ARBA" id="ARBA00023288"/>
    </source>
</evidence>
<evidence type="ECO:0000256" key="6">
    <source>
        <dbReference type="ARBA" id="ARBA00023157"/>
    </source>
</evidence>
<evidence type="ECO:0000256" key="4">
    <source>
        <dbReference type="ARBA" id="ARBA00022622"/>
    </source>
</evidence>
<evidence type="ECO:0000313" key="14">
    <source>
        <dbReference type="Proteomes" id="UP001163823"/>
    </source>
</evidence>
<dbReference type="Gene3D" id="1.10.110.10">
    <property type="entry name" value="Plant lipid-transfer and hydrophobic proteins"/>
    <property type="match status" value="1"/>
</dbReference>
<accession>A0AAD7Q0U0</accession>
<evidence type="ECO:0000256" key="5">
    <source>
        <dbReference type="ARBA" id="ARBA00022729"/>
    </source>
</evidence>
<keyword evidence="4" id="KW-0336">GPI-anchor</keyword>
<evidence type="ECO:0000256" key="9">
    <source>
        <dbReference type="SAM" id="MobiDB-lite"/>
    </source>
</evidence>
<keyword evidence="6" id="KW-1015">Disulfide bond</keyword>
<proteinExistence type="inferred from homology"/>
<sequence>MDQFNSFRLRAISAALIIMSVNLVNGQISTPCTTSMISSLTPCINFITGSSGNGSAVPTSGCCDSLKSLVSSSTDCSCLLITGSVPFQLPINRTLAISLPRACNMGSVPIQCKASGSPLSAPGPAIFNPTSPSLSPTAAPASPLSPRASKAVATAPVAVPKTEIPLDLTPASPPAESEAPTRSTTGIRPVLTPSASASSYNIIALSPLIVVFTGFIVLKSY</sequence>
<evidence type="ECO:0000256" key="10">
    <source>
        <dbReference type="SAM" id="Phobius"/>
    </source>
</evidence>
<evidence type="ECO:0000259" key="12">
    <source>
        <dbReference type="SMART" id="SM00499"/>
    </source>
</evidence>
<dbReference type="AlphaFoldDB" id="A0AAD7Q0U0"/>
<evidence type="ECO:0000256" key="7">
    <source>
        <dbReference type="ARBA" id="ARBA00023180"/>
    </source>
</evidence>
<feature type="domain" description="Bifunctional inhibitor/plant lipid transfer protein/seed storage helical" evidence="12">
    <location>
        <begin position="32"/>
        <end position="112"/>
    </location>
</feature>
<organism evidence="13 14">
    <name type="scientific">Quillaja saponaria</name>
    <name type="common">Soap bark tree</name>
    <dbReference type="NCBI Taxonomy" id="32244"/>
    <lineage>
        <taxon>Eukaryota</taxon>
        <taxon>Viridiplantae</taxon>
        <taxon>Streptophyta</taxon>
        <taxon>Embryophyta</taxon>
        <taxon>Tracheophyta</taxon>
        <taxon>Spermatophyta</taxon>
        <taxon>Magnoliopsida</taxon>
        <taxon>eudicotyledons</taxon>
        <taxon>Gunneridae</taxon>
        <taxon>Pentapetalae</taxon>
        <taxon>rosids</taxon>
        <taxon>fabids</taxon>
        <taxon>Fabales</taxon>
        <taxon>Quillajaceae</taxon>
        <taxon>Quillaja</taxon>
    </lineage>
</organism>
<comment type="caution">
    <text evidence="13">The sequence shown here is derived from an EMBL/GenBank/DDBJ whole genome shotgun (WGS) entry which is preliminary data.</text>
</comment>
<evidence type="ECO:0000256" key="11">
    <source>
        <dbReference type="SAM" id="SignalP"/>
    </source>
</evidence>
<keyword evidence="3" id="KW-1003">Cell membrane</keyword>
<evidence type="ECO:0000313" key="13">
    <source>
        <dbReference type="EMBL" id="KAJ7972768.1"/>
    </source>
</evidence>
<dbReference type="KEGG" id="qsa:O6P43_010609"/>
<dbReference type="PANTHER" id="PTHR33044">
    <property type="entry name" value="BIFUNCTIONAL INHIBITOR/LIPID-TRANSFER PROTEIN/SEED STORAGE 2S ALBUMIN SUPERFAMILY PROTEIN-RELATED"/>
    <property type="match status" value="1"/>
</dbReference>
<dbReference type="GO" id="GO:0005886">
    <property type="term" value="C:plasma membrane"/>
    <property type="evidence" value="ECO:0007669"/>
    <property type="project" value="UniProtKB-SubCell"/>
</dbReference>
<comment type="subcellular location">
    <subcellularLocation>
        <location evidence="1">Cell membrane</location>
        <topology evidence="1">Lipid-anchor</topology>
        <topology evidence="1">GPI-anchor</topology>
    </subcellularLocation>
</comment>
<evidence type="ECO:0000256" key="1">
    <source>
        <dbReference type="ARBA" id="ARBA00004609"/>
    </source>
</evidence>
<keyword evidence="10" id="KW-0812">Transmembrane</keyword>
<evidence type="ECO:0000256" key="3">
    <source>
        <dbReference type="ARBA" id="ARBA00022475"/>
    </source>
</evidence>
<dbReference type="EMBL" id="JARAOO010000004">
    <property type="protein sequence ID" value="KAJ7972768.1"/>
    <property type="molecule type" value="Genomic_DNA"/>
</dbReference>
<feature type="chain" id="PRO_5042010430" evidence="11">
    <location>
        <begin position="27"/>
        <end position="221"/>
    </location>
</feature>
<dbReference type="CDD" id="cd00010">
    <property type="entry name" value="AAI_LTSS"/>
    <property type="match status" value="1"/>
</dbReference>
<dbReference type="Proteomes" id="UP001163823">
    <property type="component" value="Chromosome 4"/>
</dbReference>
<dbReference type="Pfam" id="PF14368">
    <property type="entry name" value="LTP_2"/>
    <property type="match status" value="1"/>
</dbReference>
<gene>
    <name evidence="13" type="ORF">O6P43_010609</name>
</gene>
<evidence type="ECO:0000256" key="2">
    <source>
        <dbReference type="ARBA" id="ARBA00009748"/>
    </source>
</evidence>
<keyword evidence="10" id="KW-1133">Transmembrane helix</keyword>
<feature type="signal peptide" evidence="11">
    <location>
        <begin position="1"/>
        <end position="26"/>
    </location>
</feature>